<dbReference type="AlphaFoldDB" id="A0AAD7J6R6"/>
<gene>
    <name evidence="1" type="ORF">B0H16DRAFT_1457541</name>
</gene>
<dbReference type="Proteomes" id="UP001215598">
    <property type="component" value="Unassembled WGS sequence"/>
</dbReference>
<name>A0AAD7J6R6_9AGAR</name>
<evidence type="ECO:0000313" key="2">
    <source>
        <dbReference type="Proteomes" id="UP001215598"/>
    </source>
</evidence>
<proteinExistence type="predicted"/>
<comment type="caution">
    <text evidence="1">The sequence shown here is derived from an EMBL/GenBank/DDBJ whole genome shotgun (WGS) entry which is preliminary data.</text>
</comment>
<accession>A0AAD7J6R6</accession>
<evidence type="ECO:0000313" key="1">
    <source>
        <dbReference type="EMBL" id="KAJ7757973.1"/>
    </source>
</evidence>
<sequence>MQGGRVWAAATSVSHHVLARVGLATFPSIQIPHKGEKAAGGCAHTCRVRGDKGKLAIGAPRNPQIPNATKWAVPQRAHWHPPRVQEQRPPRPKLMAGNELPNGWTPQARLQVGEQKTALARNSTPALHVGNAGGARSNVDQERIKRVTSDRDRPTLHFMLPVWRGGRIAALVMVTDSVASGTPRSI</sequence>
<dbReference type="EMBL" id="JARKIB010000043">
    <property type="protein sequence ID" value="KAJ7757973.1"/>
    <property type="molecule type" value="Genomic_DNA"/>
</dbReference>
<keyword evidence="2" id="KW-1185">Reference proteome</keyword>
<protein>
    <submittedName>
        <fullName evidence="1">Uncharacterized protein</fullName>
    </submittedName>
</protein>
<reference evidence="1" key="1">
    <citation type="submission" date="2023-03" db="EMBL/GenBank/DDBJ databases">
        <title>Massive genome expansion in bonnet fungi (Mycena s.s.) driven by repeated elements and novel gene families across ecological guilds.</title>
        <authorList>
            <consortium name="Lawrence Berkeley National Laboratory"/>
            <person name="Harder C.B."/>
            <person name="Miyauchi S."/>
            <person name="Viragh M."/>
            <person name="Kuo A."/>
            <person name="Thoen E."/>
            <person name="Andreopoulos B."/>
            <person name="Lu D."/>
            <person name="Skrede I."/>
            <person name="Drula E."/>
            <person name="Henrissat B."/>
            <person name="Morin E."/>
            <person name="Kohler A."/>
            <person name="Barry K."/>
            <person name="LaButti K."/>
            <person name="Morin E."/>
            <person name="Salamov A."/>
            <person name="Lipzen A."/>
            <person name="Mereny Z."/>
            <person name="Hegedus B."/>
            <person name="Baldrian P."/>
            <person name="Stursova M."/>
            <person name="Weitz H."/>
            <person name="Taylor A."/>
            <person name="Grigoriev I.V."/>
            <person name="Nagy L.G."/>
            <person name="Martin F."/>
            <person name="Kauserud H."/>
        </authorList>
    </citation>
    <scope>NUCLEOTIDE SEQUENCE</scope>
    <source>
        <strain evidence="1">CBHHK182m</strain>
    </source>
</reference>
<organism evidence="1 2">
    <name type="scientific">Mycena metata</name>
    <dbReference type="NCBI Taxonomy" id="1033252"/>
    <lineage>
        <taxon>Eukaryota</taxon>
        <taxon>Fungi</taxon>
        <taxon>Dikarya</taxon>
        <taxon>Basidiomycota</taxon>
        <taxon>Agaricomycotina</taxon>
        <taxon>Agaricomycetes</taxon>
        <taxon>Agaricomycetidae</taxon>
        <taxon>Agaricales</taxon>
        <taxon>Marasmiineae</taxon>
        <taxon>Mycenaceae</taxon>
        <taxon>Mycena</taxon>
    </lineage>
</organism>